<feature type="compositionally biased region" description="Gly residues" evidence="1">
    <location>
        <begin position="61"/>
        <end position="74"/>
    </location>
</feature>
<organism evidence="3 4">
    <name type="scientific">Nitrospirillum amazonense</name>
    <dbReference type="NCBI Taxonomy" id="28077"/>
    <lineage>
        <taxon>Bacteria</taxon>
        <taxon>Pseudomonadati</taxon>
        <taxon>Pseudomonadota</taxon>
        <taxon>Alphaproteobacteria</taxon>
        <taxon>Rhodospirillales</taxon>
        <taxon>Azospirillaceae</taxon>
        <taxon>Nitrospirillum</taxon>
    </lineage>
</organism>
<gene>
    <name evidence="3" type="ORF">FBZ90_107212</name>
</gene>
<accession>A0A560H692</accession>
<feature type="chain" id="PRO_5021746911" description="Antifreeze protein" evidence="2">
    <location>
        <begin position="31"/>
        <end position="628"/>
    </location>
</feature>
<evidence type="ECO:0000313" key="4">
    <source>
        <dbReference type="Proteomes" id="UP000315751"/>
    </source>
</evidence>
<evidence type="ECO:0000256" key="1">
    <source>
        <dbReference type="SAM" id="MobiDB-lite"/>
    </source>
</evidence>
<keyword evidence="2" id="KW-0732">Signal</keyword>
<name>A0A560H692_9PROT</name>
<protein>
    <recommendedName>
        <fullName evidence="5">Antifreeze protein</fullName>
    </recommendedName>
</protein>
<dbReference type="Proteomes" id="UP000315751">
    <property type="component" value="Unassembled WGS sequence"/>
</dbReference>
<keyword evidence="4" id="KW-1185">Reference proteome</keyword>
<dbReference type="AlphaFoldDB" id="A0A560H692"/>
<comment type="caution">
    <text evidence="3">The sequence shown here is derived from an EMBL/GenBank/DDBJ whole genome shotgun (WGS) entry which is preliminary data.</text>
</comment>
<evidence type="ECO:0008006" key="5">
    <source>
        <dbReference type="Google" id="ProtNLM"/>
    </source>
</evidence>
<evidence type="ECO:0000256" key="2">
    <source>
        <dbReference type="SAM" id="SignalP"/>
    </source>
</evidence>
<reference evidence="3 4" key="1">
    <citation type="submission" date="2019-06" db="EMBL/GenBank/DDBJ databases">
        <title>Genomic Encyclopedia of Type Strains, Phase IV (KMG-V): Genome sequencing to study the core and pangenomes of soil and plant-associated prokaryotes.</title>
        <authorList>
            <person name="Whitman W."/>
        </authorList>
    </citation>
    <scope>NUCLEOTIDE SEQUENCE [LARGE SCALE GENOMIC DNA]</scope>
    <source>
        <strain evidence="3 4">BR 11622</strain>
    </source>
</reference>
<sequence>MTASRSKLRLALRLGLALAAGLMTAPVALAQSGAQTSGAPTPLWPQGPATPSTSTPAAGVPSGGAPTGTDGGATQGPTPLGAPLYTPPAPRSSSFEVKTLAAVTPDGGGLLDAGQGGLGQALWADSPRGLVDRALMSLPPSSPSPAVRALLGRVLMSSGTAPQANKDTRNFLGARLERLALLGDGKNADAMAALPTALDDAGAAEAWARLSLLTGDGSACNQMADLQKRFNDGEIQMLGVVCQVRGGSTDNVMLSLDIMREQGVKDDGFSRLAEVAASGQKGALKGFSTLSAEAVALARAMGRGLPAEVPAAQILTLNPAAAAAVADLPDTPAALKLVAGDRAAAYGTLPAAALAPVYKAAKVSPSDLKNAVGVAEKRQGADQRAILYQALTGETIPSLKGAILAKAVDVSDPSLLAGAWGDLLVQELEGLAPGPALKDLAPAATRLALLQNRRDLAQPWFELARQSAQEASNGGKADGKPLQAYLRLVPLALLGGLLPSDGANWAQWLDAVKADADAPSRLRAGSILALLTAAGEKIDPLLLARTAAVAEAPGVIPDAASWLRLDQSVTVPRRGEVALLALAELADAGPASTAPTVTVHALSALAAIGLKDDARRLALEAVAALAGP</sequence>
<dbReference type="EMBL" id="VITR01000007">
    <property type="protein sequence ID" value="TWB41837.1"/>
    <property type="molecule type" value="Genomic_DNA"/>
</dbReference>
<feature type="signal peptide" evidence="2">
    <location>
        <begin position="1"/>
        <end position="30"/>
    </location>
</feature>
<evidence type="ECO:0000313" key="3">
    <source>
        <dbReference type="EMBL" id="TWB41837.1"/>
    </source>
</evidence>
<proteinExistence type="predicted"/>
<feature type="region of interest" description="Disordered" evidence="1">
    <location>
        <begin position="34"/>
        <end position="93"/>
    </location>
</feature>